<feature type="compositionally biased region" description="Basic and acidic residues" evidence="1">
    <location>
        <begin position="260"/>
        <end position="273"/>
    </location>
</feature>
<feature type="compositionally biased region" description="Low complexity" evidence="1">
    <location>
        <begin position="918"/>
        <end position="931"/>
    </location>
</feature>
<dbReference type="AlphaFoldDB" id="A0A5B9VTT1"/>
<feature type="region of interest" description="Disordered" evidence="1">
    <location>
        <begin position="440"/>
        <end position="461"/>
    </location>
</feature>
<feature type="compositionally biased region" description="Pro residues" evidence="1">
    <location>
        <begin position="126"/>
        <end position="139"/>
    </location>
</feature>
<feature type="compositionally biased region" description="Basic and acidic residues" evidence="1">
    <location>
        <begin position="932"/>
        <end position="947"/>
    </location>
</feature>
<dbReference type="InterPro" id="IPR011990">
    <property type="entry name" value="TPR-like_helical_dom_sf"/>
</dbReference>
<feature type="region of interest" description="Disordered" evidence="1">
    <location>
        <begin position="912"/>
        <end position="947"/>
    </location>
</feature>
<dbReference type="InterPro" id="IPR008984">
    <property type="entry name" value="SMAD_FHA_dom_sf"/>
</dbReference>
<feature type="region of interest" description="Disordered" evidence="1">
    <location>
        <begin position="523"/>
        <end position="604"/>
    </location>
</feature>
<accession>A0A5B9VTT1</accession>
<dbReference type="SUPFAM" id="SSF49879">
    <property type="entry name" value="SMAD/FHA domain"/>
    <property type="match status" value="1"/>
</dbReference>
<feature type="compositionally biased region" description="Basic and acidic residues" evidence="1">
    <location>
        <begin position="546"/>
        <end position="571"/>
    </location>
</feature>
<evidence type="ECO:0000259" key="2">
    <source>
        <dbReference type="Pfam" id="PF16697"/>
    </source>
</evidence>
<feature type="region of interest" description="Disordered" evidence="1">
    <location>
        <begin position="188"/>
        <end position="306"/>
    </location>
</feature>
<feature type="region of interest" description="Disordered" evidence="1">
    <location>
        <begin position="618"/>
        <end position="637"/>
    </location>
</feature>
<feature type="compositionally biased region" description="Low complexity" evidence="1">
    <location>
        <begin position="572"/>
        <end position="584"/>
    </location>
</feature>
<protein>
    <recommendedName>
        <fullName evidence="2">YscD cytoplasmic domain-containing protein</fullName>
    </recommendedName>
</protein>
<feature type="region of interest" description="Disordered" evidence="1">
    <location>
        <begin position="108"/>
        <end position="175"/>
    </location>
</feature>
<proteinExistence type="predicted"/>
<dbReference type="Pfam" id="PF16697">
    <property type="entry name" value="Yop-YscD_cpl"/>
    <property type="match status" value="1"/>
</dbReference>
<evidence type="ECO:0000313" key="3">
    <source>
        <dbReference type="EMBL" id="QEH31698.1"/>
    </source>
</evidence>
<feature type="compositionally biased region" description="Low complexity" evidence="1">
    <location>
        <begin position="112"/>
        <end position="125"/>
    </location>
</feature>
<evidence type="ECO:0000313" key="4">
    <source>
        <dbReference type="Proteomes" id="UP000324233"/>
    </source>
</evidence>
<dbReference type="EMBL" id="CP042997">
    <property type="protein sequence ID" value="QEH31698.1"/>
    <property type="molecule type" value="Genomic_DNA"/>
</dbReference>
<feature type="compositionally biased region" description="Pro residues" evidence="1">
    <location>
        <begin position="274"/>
        <end position="285"/>
    </location>
</feature>
<name>A0A5B9VTT1_9BACT</name>
<organism evidence="3 4">
    <name type="scientific">Aquisphaera giovannonii</name>
    <dbReference type="NCBI Taxonomy" id="406548"/>
    <lineage>
        <taxon>Bacteria</taxon>
        <taxon>Pseudomonadati</taxon>
        <taxon>Planctomycetota</taxon>
        <taxon>Planctomycetia</taxon>
        <taxon>Isosphaerales</taxon>
        <taxon>Isosphaeraceae</taxon>
        <taxon>Aquisphaera</taxon>
    </lineage>
</organism>
<evidence type="ECO:0000256" key="1">
    <source>
        <dbReference type="SAM" id="MobiDB-lite"/>
    </source>
</evidence>
<feature type="domain" description="YscD cytoplasmic" evidence="2">
    <location>
        <begin position="22"/>
        <end position="99"/>
    </location>
</feature>
<dbReference type="InterPro" id="IPR032030">
    <property type="entry name" value="YscD_cytoplasmic_dom"/>
</dbReference>
<dbReference type="SUPFAM" id="SSF48452">
    <property type="entry name" value="TPR-like"/>
    <property type="match status" value="1"/>
</dbReference>
<dbReference type="CDD" id="cd00060">
    <property type="entry name" value="FHA"/>
    <property type="match status" value="1"/>
</dbReference>
<feature type="compositionally biased region" description="Pro residues" evidence="1">
    <location>
        <begin position="157"/>
        <end position="171"/>
    </location>
</feature>
<dbReference type="KEGG" id="agv:OJF2_01630"/>
<gene>
    <name evidence="3" type="ORF">OJF2_01630</name>
</gene>
<dbReference type="Gene3D" id="1.25.40.10">
    <property type="entry name" value="Tetratricopeptide repeat domain"/>
    <property type="match status" value="1"/>
</dbReference>
<sequence length="1051" mass="109621">MSASACLHIQDRESGPIRVMDLPWLAVRIGRSAACEVRLDDPEVPGEACRLQRRGRSWRIIPLGARGSVFVEGTPVAEARPLPFDVPFRVGATCFTLREDRSVEPDWGMYHAPSPRAPAAASVAPEAPPPPEPTPPSPPFAASGVHAYTPAHAHSPPKAPAGPPPATPPGTNPWEARWKAAGARLLADADRPRVPPRPNPQTQPHPREAPDPRPAARAGERARPPAAPPARPARPAEAPARADLRPGFAANPPATPGARRYPEAPRVEHRAEPPARPVPQAPAPARPAAEAAPSPQPIPGSGPEQLFEPAAPLVVAEFDEVADAIAAFASASTGAVAVAPSPQPSPAVGGGGEAACESLSSVGCVERSADAPSAGLVAEEDPVAPGAGLVADEDSATPTASPVAEEVEAAEGDGGGTIEEAGVQCVRAALDAPYKRGDLAASADADAPSPSPLVGEGRGEAAAPATALEVASAPAPAPFEDPWAPVWIMGQPAEFTTETSWPEVAGGAFGEDQLDPVMISPAIAPPRQDARPQVRSATLQGAAQLGRDERHQEPPRASAYRDLDRDGEAEQPRPAAAGGPTTAGRPREHERAPGPGPEADPELLDLPSAKDIMASIGGRAASARGPGDPPVRLARPPQREHVAPTVPLEPAAWSLPAWLAGPPLAILALAVGVPGAWLASRWAADSNNASVIGQRLLAARTGRAKERPLPESVTPPPASWWRTTPLHLAEWGIYRSRPAADEDEREEADELLEGAVRLAPLHPLARLARAEARPAATAEPGGGAVPGMAAHLGLSRDPASLSWSARSLRRAGKNAAAIRLYRRAFQLAVAQGAAGRAMPAFNADPGVHRYYLPGEAAATAIVRELLADADWPCREWIEALPPDGVAALAAARLLHEQGRPEAREVLERILARRDDATPGRPEGPGAAAAGDAGRDREHEGEGDAEDRAPAAVRLAVAAEAHALLERWGDAEAGYRRAIELEGDVTTRRAWWFNLASVASRGGDEDQRKAARTALEAVLEVSSTDEIGRRAVEMQRAAEPVIRSRIGTARAN</sequence>
<reference evidence="3 4" key="1">
    <citation type="submission" date="2019-08" db="EMBL/GenBank/DDBJ databases">
        <title>Deep-cultivation of Planctomycetes and their phenomic and genomic characterization uncovers novel biology.</title>
        <authorList>
            <person name="Wiegand S."/>
            <person name="Jogler M."/>
            <person name="Boedeker C."/>
            <person name="Pinto D."/>
            <person name="Vollmers J."/>
            <person name="Rivas-Marin E."/>
            <person name="Kohn T."/>
            <person name="Peeters S.H."/>
            <person name="Heuer A."/>
            <person name="Rast P."/>
            <person name="Oberbeckmann S."/>
            <person name="Bunk B."/>
            <person name="Jeske O."/>
            <person name="Meyerdierks A."/>
            <person name="Storesund J.E."/>
            <person name="Kallscheuer N."/>
            <person name="Luecker S."/>
            <person name="Lage O.M."/>
            <person name="Pohl T."/>
            <person name="Merkel B.J."/>
            <person name="Hornburger P."/>
            <person name="Mueller R.-W."/>
            <person name="Bruemmer F."/>
            <person name="Labrenz M."/>
            <person name="Spormann A.M."/>
            <person name="Op den Camp H."/>
            <person name="Overmann J."/>
            <person name="Amann R."/>
            <person name="Jetten M.S.M."/>
            <person name="Mascher T."/>
            <person name="Medema M.H."/>
            <person name="Devos D.P."/>
            <person name="Kaster A.-K."/>
            <person name="Ovreas L."/>
            <person name="Rohde M."/>
            <person name="Galperin M.Y."/>
            <person name="Jogler C."/>
        </authorList>
    </citation>
    <scope>NUCLEOTIDE SEQUENCE [LARGE SCALE GENOMIC DNA]</scope>
    <source>
        <strain evidence="3 4">OJF2</strain>
    </source>
</reference>
<dbReference type="Gene3D" id="2.60.200.20">
    <property type="match status" value="1"/>
</dbReference>
<dbReference type="Proteomes" id="UP000324233">
    <property type="component" value="Chromosome"/>
</dbReference>
<keyword evidence="4" id="KW-1185">Reference proteome</keyword>